<dbReference type="InterPro" id="IPR042099">
    <property type="entry name" value="ANL_N_sf"/>
</dbReference>
<evidence type="ECO:0000313" key="2">
    <source>
        <dbReference type="Proteomes" id="UP000184171"/>
    </source>
</evidence>
<evidence type="ECO:0000313" key="1">
    <source>
        <dbReference type="EMBL" id="SHJ56690.1"/>
    </source>
</evidence>
<dbReference type="Gene3D" id="3.40.50.12780">
    <property type="entry name" value="N-terminal domain of ligase-like"/>
    <property type="match status" value="1"/>
</dbReference>
<dbReference type="EMBL" id="FQZT01000010">
    <property type="protein sequence ID" value="SHJ56690.1"/>
    <property type="molecule type" value="Genomic_DNA"/>
</dbReference>
<dbReference type="Proteomes" id="UP000184171">
    <property type="component" value="Unassembled WGS sequence"/>
</dbReference>
<reference evidence="1 2" key="1">
    <citation type="submission" date="2016-11" db="EMBL/GenBank/DDBJ databases">
        <authorList>
            <person name="Jaros S."/>
            <person name="Januszkiewicz K."/>
            <person name="Wedrychowicz H."/>
        </authorList>
    </citation>
    <scope>NUCLEOTIDE SEQUENCE [LARGE SCALE GENOMIC DNA]</scope>
    <source>
        <strain evidence="1 2">DSM 5091</strain>
    </source>
</reference>
<dbReference type="OrthoDB" id="5484550at2"/>
<protein>
    <submittedName>
        <fullName evidence="1">Phenylacetate-CoA ligase</fullName>
    </submittedName>
</protein>
<sequence>MLPFIARNIFKLQEQLLGRNSFSVLSELLRSERLPQEQIRQLQLERLQSIVRTACDHTPYWRQLMDDNSISPEFIQSLDDLKKFPLLDKDIIRSQREQMVWREEGKRLQMVRTSGSTNEALEFYTSSTREAQINAARMRGHEWVGVRRGEKELYYWGSPIELNKQDKIKRFRDWLINDGLTNGFEVTPARLKGYFEQWLQWKPKCIFGYPSTFVLTVTMAESLGINLKELKSNGLTVIITTSEMLSEVDRQLIADGFGVPVCDSYGLREAGLIGHECEHGTMHCMDEQLILETINPETLEPVDGEGELVVTNIVGPAFPVIRYRTGDIVTLSKEPCACGRTLSSIKISGGRAVEFVVTKEGKWVVGYSFIYIARSVPGIVKFQVVQDKIGEVRFRIVVDERFPDDGEERVRDQASKRLGGDDLIEVEIVDDIKPAKSGKYRPVISKVAEELYSKRDFTA</sequence>
<keyword evidence="2" id="KW-1185">Reference proteome</keyword>
<name>A0A1M6KCM1_MALRU</name>
<proteinExistence type="predicted"/>
<organism evidence="1 2">
    <name type="scientific">Malonomonas rubra DSM 5091</name>
    <dbReference type="NCBI Taxonomy" id="1122189"/>
    <lineage>
        <taxon>Bacteria</taxon>
        <taxon>Pseudomonadati</taxon>
        <taxon>Thermodesulfobacteriota</taxon>
        <taxon>Desulfuromonadia</taxon>
        <taxon>Desulfuromonadales</taxon>
        <taxon>Geopsychrobacteraceae</taxon>
        <taxon>Malonomonas</taxon>
    </lineage>
</organism>
<dbReference type="STRING" id="1122189.SAMN02745165_02667"/>
<keyword evidence="1" id="KW-0436">Ligase</keyword>
<dbReference type="RefSeq" id="WP_072909232.1">
    <property type="nucleotide sequence ID" value="NZ_FQZT01000010.1"/>
</dbReference>
<dbReference type="SUPFAM" id="SSF56801">
    <property type="entry name" value="Acetyl-CoA synthetase-like"/>
    <property type="match status" value="1"/>
</dbReference>
<dbReference type="PANTHER" id="PTHR36932:SF1">
    <property type="entry name" value="CAPSULAR POLYSACCHARIDE BIOSYNTHESIS PROTEIN"/>
    <property type="match status" value="1"/>
</dbReference>
<dbReference type="PANTHER" id="PTHR36932">
    <property type="entry name" value="CAPSULAR POLYSACCHARIDE BIOSYNTHESIS PROTEIN"/>
    <property type="match status" value="1"/>
</dbReference>
<accession>A0A1M6KCM1</accession>
<dbReference type="InterPro" id="IPR053158">
    <property type="entry name" value="CapK_Type1_Caps_Biosynth"/>
</dbReference>
<dbReference type="AlphaFoldDB" id="A0A1M6KCM1"/>
<gene>
    <name evidence="1" type="ORF">SAMN02745165_02667</name>
</gene>
<dbReference type="GO" id="GO:0016874">
    <property type="term" value="F:ligase activity"/>
    <property type="evidence" value="ECO:0007669"/>
    <property type="project" value="UniProtKB-KW"/>
</dbReference>